<evidence type="ECO:0000259" key="10">
    <source>
        <dbReference type="Pfam" id="PF03900"/>
    </source>
</evidence>
<dbReference type="SUPFAM" id="SSF53850">
    <property type="entry name" value="Periplasmic binding protein-like II"/>
    <property type="match status" value="1"/>
</dbReference>
<comment type="subunit">
    <text evidence="4 8">Monomer.</text>
</comment>
<dbReference type="InterPro" id="IPR000860">
    <property type="entry name" value="HemC"/>
</dbReference>
<evidence type="ECO:0000256" key="5">
    <source>
        <dbReference type="ARBA" id="ARBA00022679"/>
    </source>
</evidence>
<comment type="similarity">
    <text evidence="3 8">Belongs to the HMBS family.</text>
</comment>
<evidence type="ECO:0000256" key="3">
    <source>
        <dbReference type="ARBA" id="ARBA00005638"/>
    </source>
</evidence>
<dbReference type="Gene3D" id="3.40.190.10">
    <property type="entry name" value="Periplasmic binding protein-like II"/>
    <property type="match status" value="2"/>
</dbReference>
<dbReference type="PRINTS" id="PR00151">
    <property type="entry name" value="PORPHBDMNASE"/>
</dbReference>
<evidence type="ECO:0000256" key="8">
    <source>
        <dbReference type="HAMAP-Rule" id="MF_00260"/>
    </source>
</evidence>
<dbReference type="EMBL" id="JACHNZ010000010">
    <property type="protein sequence ID" value="MBB4631553.1"/>
    <property type="molecule type" value="Genomic_DNA"/>
</dbReference>
<comment type="miscellaneous">
    <text evidence="8">The porphobilinogen subunits are added to the dipyrromethane group.</text>
</comment>
<dbReference type="PROSITE" id="PS00533">
    <property type="entry name" value="PORPHOBILINOGEN_DEAM"/>
    <property type="match status" value="1"/>
</dbReference>
<dbReference type="GO" id="GO:0006782">
    <property type="term" value="P:protoporphyrinogen IX biosynthetic process"/>
    <property type="evidence" value="ECO:0007669"/>
    <property type="project" value="UniProtKB-UniRule"/>
</dbReference>
<keyword evidence="6 8" id="KW-0627">Porphyrin biosynthesis</keyword>
<feature type="domain" description="Porphobilinogen deaminase C-terminal" evidence="10">
    <location>
        <begin position="228"/>
        <end position="296"/>
    </location>
</feature>
<comment type="cofactor">
    <cofactor evidence="8">
        <name>dipyrromethane</name>
        <dbReference type="ChEBI" id="CHEBI:60342"/>
    </cofactor>
    <text evidence="8">Binds 1 dipyrromethane group covalently.</text>
</comment>
<dbReference type="AlphaFoldDB" id="A0A7W7F8E2"/>
<proteinExistence type="inferred from homology"/>
<dbReference type="InterPro" id="IPR022417">
    <property type="entry name" value="Porphobilin_deaminase_N"/>
</dbReference>
<comment type="caution">
    <text evidence="11">The sequence shown here is derived from an EMBL/GenBank/DDBJ whole genome shotgun (WGS) entry which is preliminary data.</text>
</comment>
<evidence type="ECO:0000259" key="9">
    <source>
        <dbReference type="Pfam" id="PF01379"/>
    </source>
</evidence>
<organism evidence="11 12">
    <name type="scientific">Sphingosinicella soli</name>
    <dbReference type="NCBI Taxonomy" id="333708"/>
    <lineage>
        <taxon>Bacteria</taxon>
        <taxon>Pseudomonadati</taxon>
        <taxon>Pseudomonadota</taxon>
        <taxon>Alphaproteobacteria</taxon>
        <taxon>Sphingomonadales</taxon>
        <taxon>Sphingosinicellaceae</taxon>
        <taxon>Sphingosinicella</taxon>
    </lineage>
</organism>
<evidence type="ECO:0000256" key="2">
    <source>
        <dbReference type="ARBA" id="ARBA00004735"/>
    </source>
</evidence>
<dbReference type="InterPro" id="IPR036803">
    <property type="entry name" value="Porphobilinogen_deaminase_C_sf"/>
</dbReference>
<dbReference type="GO" id="GO:0004418">
    <property type="term" value="F:hydroxymethylbilane synthase activity"/>
    <property type="evidence" value="ECO:0007669"/>
    <property type="project" value="UniProtKB-UniRule"/>
</dbReference>
<dbReference type="RefSeq" id="WP_184066453.1">
    <property type="nucleotide sequence ID" value="NZ_JACHNZ010000010.1"/>
</dbReference>
<keyword evidence="12" id="KW-1185">Reference proteome</keyword>
<evidence type="ECO:0000313" key="11">
    <source>
        <dbReference type="EMBL" id="MBB4631553.1"/>
    </source>
</evidence>
<evidence type="ECO:0000256" key="4">
    <source>
        <dbReference type="ARBA" id="ARBA00011245"/>
    </source>
</evidence>
<dbReference type="PIRSF" id="PIRSF001438">
    <property type="entry name" value="4pyrrol_synth_OHMeBilane_synth"/>
    <property type="match status" value="1"/>
</dbReference>
<dbReference type="Pfam" id="PF03900">
    <property type="entry name" value="Porphobil_deamC"/>
    <property type="match status" value="1"/>
</dbReference>
<dbReference type="InterPro" id="IPR022419">
    <property type="entry name" value="Porphobilin_deaminase_cofac_BS"/>
</dbReference>
<dbReference type="NCBIfam" id="TIGR00212">
    <property type="entry name" value="hemC"/>
    <property type="match status" value="1"/>
</dbReference>
<evidence type="ECO:0000256" key="7">
    <source>
        <dbReference type="ARBA" id="ARBA00048169"/>
    </source>
</evidence>
<dbReference type="PANTHER" id="PTHR11557:SF0">
    <property type="entry name" value="PORPHOBILINOGEN DEAMINASE"/>
    <property type="match status" value="1"/>
</dbReference>
<name>A0A7W7F8E2_9SPHN</name>
<dbReference type="EC" id="2.5.1.61" evidence="8"/>
<comment type="catalytic activity">
    <reaction evidence="7 8">
        <text>4 porphobilinogen + H2O = hydroxymethylbilane + 4 NH4(+)</text>
        <dbReference type="Rhea" id="RHEA:13185"/>
        <dbReference type="ChEBI" id="CHEBI:15377"/>
        <dbReference type="ChEBI" id="CHEBI:28938"/>
        <dbReference type="ChEBI" id="CHEBI:57845"/>
        <dbReference type="ChEBI" id="CHEBI:58126"/>
        <dbReference type="EC" id="2.5.1.61"/>
    </reaction>
</comment>
<dbReference type="HAMAP" id="MF_00260">
    <property type="entry name" value="Porphobil_deam"/>
    <property type="match status" value="1"/>
</dbReference>
<feature type="modified residue" description="S-(dipyrrolylmethanemethyl)cysteine" evidence="8">
    <location>
        <position position="242"/>
    </location>
</feature>
<keyword evidence="5 8" id="KW-0808">Transferase</keyword>
<evidence type="ECO:0000313" key="12">
    <source>
        <dbReference type="Proteomes" id="UP000566324"/>
    </source>
</evidence>
<accession>A0A7W7F8E2</accession>
<evidence type="ECO:0000256" key="6">
    <source>
        <dbReference type="ARBA" id="ARBA00023244"/>
    </source>
</evidence>
<dbReference type="GO" id="GO:0005737">
    <property type="term" value="C:cytoplasm"/>
    <property type="evidence" value="ECO:0007669"/>
    <property type="project" value="UniProtKB-UniRule"/>
</dbReference>
<comment type="function">
    <text evidence="1 8">Tetrapolymerization of the monopyrrole PBG into the hydroxymethylbilane pre-uroporphyrinogen in several discrete steps.</text>
</comment>
<dbReference type="UniPathway" id="UPA00251">
    <property type="reaction ID" value="UER00319"/>
</dbReference>
<dbReference type="SUPFAM" id="SSF54782">
    <property type="entry name" value="Porphobilinogen deaminase (hydroxymethylbilane synthase), C-terminal domain"/>
    <property type="match status" value="1"/>
</dbReference>
<dbReference type="InterPro" id="IPR022418">
    <property type="entry name" value="Porphobilinogen_deaminase_C"/>
</dbReference>
<evidence type="ECO:0000256" key="1">
    <source>
        <dbReference type="ARBA" id="ARBA00002869"/>
    </source>
</evidence>
<dbReference type="Proteomes" id="UP000566324">
    <property type="component" value="Unassembled WGS sequence"/>
</dbReference>
<dbReference type="PANTHER" id="PTHR11557">
    <property type="entry name" value="PORPHOBILINOGEN DEAMINASE"/>
    <property type="match status" value="1"/>
</dbReference>
<protein>
    <recommendedName>
        <fullName evidence="8">Porphobilinogen deaminase</fullName>
        <shortName evidence="8">PBG</shortName>
        <ecNumber evidence="8">2.5.1.61</ecNumber>
    </recommendedName>
    <alternativeName>
        <fullName evidence="8">Hydroxymethylbilane synthase</fullName>
        <shortName evidence="8">HMBS</shortName>
    </alternativeName>
    <alternativeName>
        <fullName evidence="8">Pre-uroporphyrinogen synthase</fullName>
    </alternativeName>
</protein>
<dbReference type="Pfam" id="PF01379">
    <property type="entry name" value="Porphobil_deam"/>
    <property type="match status" value="1"/>
</dbReference>
<feature type="domain" description="Porphobilinogen deaminase N-terminal" evidence="9">
    <location>
        <begin position="7"/>
        <end position="212"/>
    </location>
</feature>
<comment type="pathway">
    <text evidence="2">Porphyrin-containing compound metabolism; protoporphyrin-IX biosynthesis; coproporphyrinogen-III from 5-aminolevulinate: step 2/4.</text>
</comment>
<gene>
    <name evidence="8" type="primary">hemC</name>
    <name evidence="11" type="ORF">GGQ98_001165</name>
</gene>
<sequence>MHKAEPLKLGTRGSPLALVQARAAAAALVAAHGWAEDSVEIVPIKTTGDKVQDRPLAEIGGKALWTKELDRALLAGDIDFAVHSAKDMESVRPEAIALAAALPRADVRERIIGVSGLDALTPGMRVGTTSPRRAAQLLARVPGLGLVPFRGNVATRLARIDAGEADATLLASAGLERLGLHAIGAFIPVETLLPAPGQAIIAIEARAGDSAMLGRLAAITDADTMTALVAERAFAAALGGSCHSPVAALAVRDGDAFHLRAEILSPDGRERIAEETRFPAADAASAGRALARTILNRASPALRSLFVA</sequence>
<dbReference type="Gene3D" id="3.30.160.40">
    <property type="entry name" value="Porphobilinogen deaminase, C-terminal domain"/>
    <property type="match status" value="1"/>
</dbReference>
<reference evidence="11 12" key="1">
    <citation type="submission" date="2020-08" db="EMBL/GenBank/DDBJ databases">
        <title>Genomic Encyclopedia of Type Strains, Phase IV (KMG-IV): sequencing the most valuable type-strain genomes for metagenomic binning, comparative biology and taxonomic classification.</title>
        <authorList>
            <person name="Goeker M."/>
        </authorList>
    </citation>
    <scope>NUCLEOTIDE SEQUENCE [LARGE SCALE GENOMIC DNA]</scope>
    <source>
        <strain evidence="11 12">DSM 17328</strain>
    </source>
</reference>